<sequence>SDAYCVDDESSRDNFVDGKGKGVDVGKRVVKKGSGSNVLDSNDDKGKNDMERDSGAVKKRKKSGMIGK</sequence>
<gene>
    <name evidence="2" type="ORF">Tci_695336</name>
</gene>
<evidence type="ECO:0000256" key="1">
    <source>
        <dbReference type="SAM" id="MobiDB-lite"/>
    </source>
</evidence>
<comment type="caution">
    <text evidence="2">The sequence shown here is derived from an EMBL/GenBank/DDBJ whole genome shotgun (WGS) entry which is preliminary data.</text>
</comment>
<feature type="compositionally biased region" description="Basic and acidic residues" evidence="1">
    <location>
        <begin position="42"/>
        <end position="56"/>
    </location>
</feature>
<dbReference type="EMBL" id="BKCJ010581531">
    <property type="protein sequence ID" value="GFB23365.1"/>
    <property type="molecule type" value="Genomic_DNA"/>
</dbReference>
<organism evidence="2">
    <name type="scientific">Tanacetum cinerariifolium</name>
    <name type="common">Dalmatian daisy</name>
    <name type="synonym">Chrysanthemum cinerariifolium</name>
    <dbReference type="NCBI Taxonomy" id="118510"/>
    <lineage>
        <taxon>Eukaryota</taxon>
        <taxon>Viridiplantae</taxon>
        <taxon>Streptophyta</taxon>
        <taxon>Embryophyta</taxon>
        <taxon>Tracheophyta</taxon>
        <taxon>Spermatophyta</taxon>
        <taxon>Magnoliopsida</taxon>
        <taxon>eudicotyledons</taxon>
        <taxon>Gunneridae</taxon>
        <taxon>Pentapetalae</taxon>
        <taxon>asterids</taxon>
        <taxon>campanulids</taxon>
        <taxon>Asterales</taxon>
        <taxon>Asteraceae</taxon>
        <taxon>Asteroideae</taxon>
        <taxon>Anthemideae</taxon>
        <taxon>Anthemidinae</taxon>
        <taxon>Tanacetum</taxon>
    </lineage>
</organism>
<evidence type="ECO:0000313" key="2">
    <source>
        <dbReference type="EMBL" id="GFB23365.1"/>
    </source>
</evidence>
<feature type="non-terminal residue" evidence="2">
    <location>
        <position position="1"/>
    </location>
</feature>
<dbReference type="AlphaFoldDB" id="A0A699L3R2"/>
<feature type="region of interest" description="Disordered" evidence="1">
    <location>
        <begin position="1"/>
        <end position="68"/>
    </location>
</feature>
<protein>
    <submittedName>
        <fullName evidence="2">Uncharacterized protein</fullName>
    </submittedName>
</protein>
<feature type="non-terminal residue" evidence="2">
    <location>
        <position position="68"/>
    </location>
</feature>
<proteinExistence type="predicted"/>
<accession>A0A699L3R2</accession>
<reference evidence="2" key="1">
    <citation type="journal article" date="2019" name="Sci. Rep.">
        <title>Draft genome of Tanacetum cinerariifolium, the natural source of mosquito coil.</title>
        <authorList>
            <person name="Yamashiro T."/>
            <person name="Shiraishi A."/>
            <person name="Satake H."/>
            <person name="Nakayama K."/>
        </authorList>
    </citation>
    <scope>NUCLEOTIDE SEQUENCE</scope>
</reference>
<feature type="compositionally biased region" description="Basic residues" evidence="1">
    <location>
        <begin position="57"/>
        <end position="68"/>
    </location>
</feature>
<feature type="compositionally biased region" description="Basic and acidic residues" evidence="1">
    <location>
        <begin position="9"/>
        <end position="27"/>
    </location>
</feature>
<name>A0A699L3R2_TANCI</name>